<sequence length="312" mass="35327">MNREELQKIDGLFRELTSISQLAADGAVDVLESVALPNDSVSLSEQIQQLGSESERRPTIRTIHHFACTGGTLISKCLSALPNVYLLSEVHPYSHLSRVDGRPQFVPSDIRKLSCWAGIPNVNNLSEKLFLESMVVAEEHVDTLGGRLILRDHTHSDYCVNAYFDQESTVLRLLRERFSILSVATVRHPVESYLSLKANGWVHFQPSTFDEYCRRQLAFLKNNSTSAVFKYEAFVEQPGLQLKAIADVLDLNYSESFQMIFNIFKVSGDSGRSSGVIEKRDNKNLPSDFQSECINSKNYFELCDFLDYQPRC</sequence>
<comment type="caution">
    <text evidence="1">The sequence shown here is derived from an EMBL/GenBank/DDBJ whole genome shotgun (WGS) entry which is preliminary data.</text>
</comment>
<dbReference type="RefSeq" id="WP_193193673.1">
    <property type="nucleotide sequence ID" value="NZ_JACZFR010000049.1"/>
</dbReference>
<dbReference type="SUPFAM" id="SSF52540">
    <property type="entry name" value="P-loop containing nucleoside triphosphate hydrolases"/>
    <property type="match status" value="1"/>
</dbReference>
<dbReference type="Proteomes" id="UP001596425">
    <property type="component" value="Unassembled WGS sequence"/>
</dbReference>
<gene>
    <name evidence="1" type="ORF">ACFQBM_19810</name>
</gene>
<evidence type="ECO:0000313" key="2">
    <source>
        <dbReference type="Proteomes" id="UP001596425"/>
    </source>
</evidence>
<protein>
    <recommendedName>
        <fullName evidence="3">Sulfotransferase</fullName>
    </recommendedName>
</protein>
<dbReference type="InterPro" id="IPR027417">
    <property type="entry name" value="P-loop_NTPase"/>
</dbReference>
<evidence type="ECO:0008006" key="3">
    <source>
        <dbReference type="Google" id="ProtNLM"/>
    </source>
</evidence>
<accession>A0ABW1YRV9</accession>
<proteinExistence type="predicted"/>
<dbReference type="EMBL" id="JBHSVR010000001">
    <property type="protein sequence ID" value="MFC6635523.1"/>
    <property type="molecule type" value="Genomic_DNA"/>
</dbReference>
<keyword evidence="2" id="KW-1185">Reference proteome</keyword>
<reference evidence="2" key="1">
    <citation type="journal article" date="2019" name="Int. J. Syst. Evol. Microbiol.">
        <title>The Global Catalogue of Microorganisms (GCM) 10K type strain sequencing project: providing services to taxonomists for standard genome sequencing and annotation.</title>
        <authorList>
            <consortium name="The Broad Institute Genomics Platform"/>
            <consortium name="The Broad Institute Genome Sequencing Center for Infectious Disease"/>
            <person name="Wu L."/>
            <person name="Ma J."/>
        </authorList>
    </citation>
    <scope>NUCLEOTIDE SEQUENCE [LARGE SCALE GENOMIC DNA]</scope>
    <source>
        <strain evidence="2">CGMCC 1.13718</strain>
    </source>
</reference>
<name>A0ABW1YRV9_9GAMM</name>
<organism evidence="1 2">
    <name type="scientific">Microbulbifer taiwanensis</name>
    <dbReference type="NCBI Taxonomy" id="986746"/>
    <lineage>
        <taxon>Bacteria</taxon>
        <taxon>Pseudomonadati</taxon>
        <taxon>Pseudomonadota</taxon>
        <taxon>Gammaproteobacteria</taxon>
        <taxon>Cellvibrionales</taxon>
        <taxon>Microbulbiferaceae</taxon>
        <taxon>Microbulbifer</taxon>
    </lineage>
</organism>
<dbReference type="Gene3D" id="3.40.50.300">
    <property type="entry name" value="P-loop containing nucleotide triphosphate hydrolases"/>
    <property type="match status" value="1"/>
</dbReference>
<evidence type="ECO:0000313" key="1">
    <source>
        <dbReference type="EMBL" id="MFC6635523.1"/>
    </source>
</evidence>